<dbReference type="AlphaFoldDB" id="A0AAX6DQL7"/>
<dbReference type="EMBL" id="JANAVB010042618">
    <property type="protein sequence ID" value="KAJ6793986.1"/>
    <property type="molecule type" value="Genomic_DNA"/>
</dbReference>
<name>A0AAX6DQL7_IRIPA</name>
<proteinExistence type="predicted"/>
<evidence type="ECO:0000313" key="3">
    <source>
        <dbReference type="Proteomes" id="UP001140949"/>
    </source>
</evidence>
<reference evidence="2" key="1">
    <citation type="journal article" date="2023" name="GigaByte">
        <title>Genome assembly of the bearded iris, Iris pallida Lam.</title>
        <authorList>
            <person name="Bruccoleri R.E."/>
            <person name="Oakeley E.J."/>
            <person name="Faust A.M.E."/>
            <person name="Altorfer M."/>
            <person name="Dessus-Babus S."/>
            <person name="Burckhardt D."/>
            <person name="Oertli M."/>
            <person name="Naumann U."/>
            <person name="Petersen F."/>
            <person name="Wong J."/>
        </authorList>
    </citation>
    <scope>NUCLEOTIDE SEQUENCE</scope>
    <source>
        <strain evidence="2">GSM-AAB239-AS_SAM_17_03QT</strain>
    </source>
</reference>
<gene>
    <name evidence="2" type="ORF">M6B38_233370</name>
</gene>
<evidence type="ECO:0000313" key="2">
    <source>
        <dbReference type="EMBL" id="KAJ6793986.1"/>
    </source>
</evidence>
<comment type="caution">
    <text evidence="2">The sequence shown here is derived from an EMBL/GenBank/DDBJ whole genome shotgun (WGS) entry which is preliminary data.</text>
</comment>
<accession>A0AAX6DQL7</accession>
<keyword evidence="3" id="KW-1185">Reference proteome</keyword>
<organism evidence="2 3">
    <name type="scientific">Iris pallida</name>
    <name type="common">Sweet iris</name>
    <dbReference type="NCBI Taxonomy" id="29817"/>
    <lineage>
        <taxon>Eukaryota</taxon>
        <taxon>Viridiplantae</taxon>
        <taxon>Streptophyta</taxon>
        <taxon>Embryophyta</taxon>
        <taxon>Tracheophyta</taxon>
        <taxon>Spermatophyta</taxon>
        <taxon>Magnoliopsida</taxon>
        <taxon>Liliopsida</taxon>
        <taxon>Asparagales</taxon>
        <taxon>Iridaceae</taxon>
        <taxon>Iridoideae</taxon>
        <taxon>Irideae</taxon>
        <taxon>Iris</taxon>
    </lineage>
</organism>
<sequence length="177" mass="20400">MIVIIYIQREKESPRHHHHCQNNHTRPRLHSPCHQRIWDPTAIYCTSTPRRRLCLKRWGCTSNCLRCAIHNQAGTSRRATARWCCRTPQTRSLQQVCRALHHASRSPLLPCTTQPHTPDPLAESAESLVGRVPASFPSPLAPFRRTNHHSIDPFRHHDIPLDRQSEPAPSNPAREQH</sequence>
<protein>
    <submittedName>
        <fullName evidence="2">Pollen-specific leucine-rich repeat extensin-like protein 3</fullName>
    </submittedName>
</protein>
<evidence type="ECO:0000256" key="1">
    <source>
        <dbReference type="SAM" id="MobiDB-lite"/>
    </source>
</evidence>
<feature type="region of interest" description="Disordered" evidence="1">
    <location>
        <begin position="138"/>
        <end position="177"/>
    </location>
</feature>
<dbReference type="Proteomes" id="UP001140949">
    <property type="component" value="Unassembled WGS sequence"/>
</dbReference>
<reference evidence="2" key="2">
    <citation type="submission" date="2023-04" db="EMBL/GenBank/DDBJ databases">
        <authorList>
            <person name="Bruccoleri R.E."/>
            <person name="Oakeley E.J."/>
            <person name="Faust A.-M."/>
            <person name="Dessus-Babus S."/>
            <person name="Altorfer M."/>
            <person name="Burckhardt D."/>
            <person name="Oertli M."/>
            <person name="Naumann U."/>
            <person name="Petersen F."/>
            <person name="Wong J."/>
        </authorList>
    </citation>
    <scope>NUCLEOTIDE SEQUENCE</scope>
    <source>
        <strain evidence="2">GSM-AAB239-AS_SAM_17_03QT</strain>
        <tissue evidence="2">Leaf</tissue>
    </source>
</reference>
<feature type="compositionally biased region" description="Basic and acidic residues" evidence="1">
    <location>
        <begin position="149"/>
        <end position="165"/>
    </location>
</feature>